<dbReference type="Proteomes" id="UP001642360">
    <property type="component" value="Unassembled WGS sequence"/>
</dbReference>
<protein>
    <submittedName>
        <fullName evidence="2">Uncharacterized protein</fullName>
    </submittedName>
</protein>
<dbReference type="Pfam" id="PF07816">
    <property type="entry name" value="DUF1645"/>
    <property type="match status" value="1"/>
</dbReference>
<dbReference type="AlphaFoldDB" id="A0ABC8S8S0"/>
<keyword evidence="3" id="KW-1185">Reference proteome</keyword>
<dbReference type="InterPro" id="IPR012442">
    <property type="entry name" value="DUF1645_plant"/>
</dbReference>
<sequence>MANGVGKRRMGGLSAHEAHYMDNRAEAEGMRKKTFLPYKQGLLGCYSFSSKSHGAMNGFVKTLNLVFSRTQASGKMNEASDFVLEMSIQRLMSSEGGGMQARVIDVDARAQANASEVGGLIGIGEVGTQAGVESDAGPQPGVKDKTRNQEGAGSEVPWVGAEGEVLCTGEKVDCRVGMAESAPLGATRGLASAREASPGVAMEDGHGAGSQNGVPRGWVC</sequence>
<dbReference type="PANTHER" id="PTHR33095">
    <property type="entry name" value="OS07G0619500 PROTEIN"/>
    <property type="match status" value="1"/>
</dbReference>
<dbReference type="EMBL" id="CAUOFW020002422">
    <property type="protein sequence ID" value="CAK9153599.1"/>
    <property type="molecule type" value="Genomic_DNA"/>
</dbReference>
<evidence type="ECO:0000313" key="3">
    <source>
        <dbReference type="Proteomes" id="UP001642360"/>
    </source>
</evidence>
<feature type="region of interest" description="Disordered" evidence="1">
    <location>
        <begin position="132"/>
        <end position="154"/>
    </location>
</feature>
<evidence type="ECO:0000256" key="1">
    <source>
        <dbReference type="SAM" id="MobiDB-lite"/>
    </source>
</evidence>
<organism evidence="2 3">
    <name type="scientific">Ilex paraguariensis</name>
    <name type="common">yerba mate</name>
    <dbReference type="NCBI Taxonomy" id="185542"/>
    <lineage>
        <taxon>Eukaryota</taxon>
        <taxon>Viridiplantae</taxon>
        <taxon>Streptophyta</taxon>
        <taxon>Embryophyta</taxon>
        <taxon>Tracheophyta</taxon>
        <taxon>Spermatophyta</taxon>
        <taxon>Magnoliopsida</taxon>
        <taxon>eudicotyledons</taxon>
        <taxon>Gunneridae</taxon>
        <taxon>Pentapetalae</taxon>
        <taxon>asterids</taxon>
        <taxon>campanulids</taxon>
        <taxon>Aquifoliales</taxon>
        <taxon>Aquifoliaceae</taxon>
        <taxon>Ilex</taxon>
    </lineage>
</organism>
<feature type="region of interest" description="Disordered" evidence="1">
    <location>
        <begin position="195"/>
        <end position="220"/>
    </location>
</feature>
<accession>A0ABC8S8S0</accession>
<name>A0ABC8S8S0_9AQUA</name>
<proteinExistence type="predicted"/>
<reference evidence="2 3" key="1">
    <citation type="submission" date="2024-02" db="EMBL/GenBank/DDBJ databases">
        <authorList>
            <person name="Vignale AGUSTIN F."/>
            <person name="Sosa J E."/>
            <person name="Modenutti C."/>
        </authorList>
    </citation>
    <scope>NUCLEOTIDE SEQUENCE [LARGE SCALE GENOMIC DNA]</scope>
</reference>
<comment type="caution">
    <text evidence="2">The sequence shown here is derived from an EMBL/GenBank/DDBJ whole genome shotgun (WGS) entry which is preliminary data.</text>
</comment>
<dbReference type="PANTHER" id="PTHR33095:SF57">
    <property type="entry name" value="EXPRESSED PROTEIN"/>
    <property type="match status" value="1"/>
</dbReference>
<evidence type="ECO:0000313" key="2">
    <source>
        <dbReference type="EMBL" id="CAK9153599.1"/>
    </source>
</evidence>
<gene>
    <name evidence="2" type="ORF">ILEXP_LOCUS21880</name>
</gene>